<dbReference type="Proteomes" id="UP000268093">
    <property type="component" value="Unassembled WGS sequence"/>
</dbReference>
<comment type="cofactor">
    <cofactor evidence="1">
        <name>Mo-molybdopterin</name>
        <dbReference type="ChEBI" id="CHEBI:71302"/>
    </cofactor>
</comment>
<dbReference type="GO" id="GO:0030151">
    <property type="term" value="F:molybdenum ion binding"/>
    <property type="evidence" value="ECO:0007669"/>
    <property type="project" value="InterPro"/>
</dbReference>
<dbReference type="Gene3D" id="2.60.40.650">
    <property type="match status" value="1"/>
</dbReference>
<keyword evidence="3" id="KW-0479">Metal-binding</keyword>
<evidence type="ECO:0000256" key="2">
    <source>
        <dbReference type="ARBA" id="ARBA00022505"/>
    </source>
</evidence>
<dbReference type="InterPro" id="IPR000572">
    <property type="entry name" value="OxRdtase_Mopterin-bd_dom"/>
</dbReference>
<dbReference type="InterPro" id="IPR005066">
    <property type="entry name" value="MoCF_OxRdtse_dimer"/>
</dbReference>
<dbReference type="PANTHER" id="PTHR19372:SF7">
    <property type="entry name" value="SULFITE OXIDASE, MITOCHONDRIAL"/>
    <property type="match status" value="1"/>
</dbReference>
<dbReference type="InterPro" id="IPR014756">
    <property type="entry name" value="Ig_E-set"/>
</dbReference>
<organism evidence="8 9">
    <name type="scientific">Jimgerdemannia flammicorona</name>
    <dbReference type="NCBI Taxonomy" id="994334"/>
    <lineage>
        <taxon>Eukaryota</taxon>
        <taxon>Fungi</taxon>
        <taxon>Fungi incertae sedis</taxon>
        <taxon>Mucoromycota</taxon>
        <taxon>Mucoromycotina</taxon>
        <taxon>Endogonomycetes</taxon>
        <taxon>Endogonales</taxon>
        <taxon>Endogonaceae</taxon>
        <taxon>Jimgerdemannia</taxon>
    </lineage>
</organism>
<name>A0A433DC80_9FUNG</name>
<comment type="caution">
    <text evidence="8">The sequence shown here is derived from an EMBL/GenBank/DDBJ whole genome shotgun (WGS) entry which is preliminary data.</text>
</comment>
<dbReference type="Pfam" id="PF00174">
    <property type="entry name" value="Oxidored_molyb"/>
    <property type="match status" value="1"/>
</dbReference>
<evidence type="ECO:0000256" key="1">
    <source>
        <dbReference type="ARBA" id="ARBA00001924"/>
    </source>
</evidence>
<dbReference type="InterPro" id="IPR036374">
    <property type="entry name" value="OxRdtase_Mopterin-bd_sf"/>
</dbReference>
<proteinExistence type="predicted"/>
<protein>
    <submittedName>
        <fullName evidence="8">Oxidoreductase, molybdopterin-binding domain-containing protein</fullName>
    </submittedName>
</protein>
<feature type="domain" description="Moybdenum cofactor oxidoreductase dimerisation" evidence="7">
    <location>
        <begin position="135"/>
        <end position="240"/>
    </location>
</feature>
<dbReference type="OrthoDB" id="10051395at2759"/>
<evidence type="ECO:0000256" key="5">
    <source>
        <dbReference type="SAM" id="MobiDB-lite"/>
    </source>
</evidence>
<dbReference type="Pfam" id="PF03404">
    <property type="entry name" value="Mo-co_dimer"/>
    <property type="match status" value="1"/>
</dbReference>
<dbReference type="PRINTS" id="PR00407">
    <property type="entry name" value="EUMOPTERIN"/>
</dbReference>
<dbReference type="Gene3D" id="3.90.420.10">
    <property type="entry name" value="Oxidoreductase, molybdopterin-binding domain"/>
    <property type="match status" value="1"/>
</dbReference>
<dbReference type="InterPro" id="IPR008335">
    <property type="entry name" value="Mopterin_OxRdtase_euk"/>
</dbReference>
<dbReference type="SUPFAM" id="SSF81296">
    <property type="entry name" value="E set domains"/>
    <property type="match status" value="1"/>
</dbReference>
<evidence type="ECO:0000313" key="9">
    <source>
        <dbReference type="Proteomes" id="UP000268093"/>
    </source>
</evidence>
<accession>A0A433DC80</accession>
<gene>
    <name evidence="8" type="ORF">BC936DRAFT_144546</name>
</gene>
<dbReference type="EMBL" id="RBNI01003331">
    <property type="protein sequence ID" value="RUP48452.1"/>
    <property type="molecule type" value="Genomic_DNA"/>
</dbReference>
<dbReference type="PANTHER" id="PTHR19372">
    <property type="entry name" value="SULFITE REDUCTASE"/>
    <property type="match status" value="1"/>
</dbReference>
<evidence type="ECO:0000313" key="8">
    <source>
        <dbReference type="EMBL" id="RUP48452.1"/>
    </source>
</evidence>
<feature type="compositionally biased region" description="Polar residues" evidence="5">
    <location>
        <begin position="253"/>
        <end position="262"/>
    </location>
</feature>
<evidence type="ECO:0000259" key="7">
    <source>
        <dbReference type="Pfam" id="PF03404"/>
    </source>
</evidence>
<dbReference type="GO" id="GO:0006790">
    <property type="term" value="P:sulfur compound metabolic process"/>
    <property type="evidence" value="ECO:0007669"/>
    <property type="project" value="TreeGrafter"/>
</dbReference>
<keyword evidence="4" id="KW-0560">Oxidoreductase</keyword>
<dbReference type="AlphaFoldDB" id="A0A433DC80"/>
<keyword evidence="2" id="KW-0500">Molybdenum</keyword>
<feature type="domain" description="Oxidoreductase molybdopterin-binding" evidence="6">
    <location>
        <begin position="63"/>
        <end position="107"/>
    </location>
</feature>
<dbReference type="GO" id="GO:0043546">
    <property type="term" value="F:molybdopterin cofactor binding"/>
    <property type="evidence" value="ECO:0007669"/>
    <property type="project" value="TreeGrafter"/>
</dbReference>
<keyword evidence="9" id="KW-1185">Reference proteome</keyword>
<evidence type="ECO:0000256" key="4">
    <source>
        <dbReference type="ARBA" id="ARBA00023002"/>
    </source>
</evidence>
<sequence length="281" mass="31780">MNIFIFVHTQGSAWRRIARLRGMITLDRLVHLVHSVGGPQVTPRGNPTEETNTNQHVSLLNSRQMNGKPLSRLHGYPIRVVVPGYIGARSVKWLARITIQAEESRAFFQQRDYKILPPFVTSDEEAAEYWDRVPSIGETNVQSVICEPASAEDVRPGMATVRGYAFSDLSIDGGQTWRCADLCQPSTGPRQWSWCLWQARVRLEKDSRLVCRAVDLAGNTQPEEPMWNYRGVMSNARFRIPDNKVPAQSYQKKGKKLTQTQPPVHIQAHLSDKKSGTKANF</sequence>
<dbReference type="SUPFAM" id="SSF56524">
    <property type="entry name" value="Oxidoreductase molybdopterin-binding domain"/>
    <property type="match status" value="1"/>
</dbReference>
<evidence type="ECO:0000256" key="3">
    <source>
        <dbReference type="ARBA" id="ARBA00022723"/>
    </source>
</evidence>
<reference evidence="8 9" key="1">
    <citation type="journal article" date="2018" name="New Phytol.">
        <title>Phylogenomics of Endogonaceae and evolution of mycorrhizas within Mucoromycota.</title>
        <authorList>
            <person name="Chang Y."/>
            <person name="Desiro A."/>
            <person name="Na H."/>
            <person name="Sandor L."/>
            <person name="Lipzen A."/>
            <person name="Clum A."/>
            <person name="Barry K."/>
            <person name="Grigoriev I.V."/>
            <person name="Martin F.M."/>
            <person name="Stajich J.E."/>
            <person name="Smith M.E."/>
            <person name="Bonito G."/>
            <person name="Spatafora J.W."/>
        </authorList>
    </citation>
    <scope>NUCLEOTIDE SEQUENCE [LARGE SCALE GENOMIC DNA]</scope>
    <source>
        <strain evidence="8 9">GMNB39</strain>
    </source>
</reference>
<dbReference type="GO" id="GO:0020037">
    <property type="term" value="F:heme binding"/>
    <property type="evidence" value="ECO:0007669"/>
    <property type="project" value="TreeGrafter"/>
</dbReference>
<dbReference type="GO" id="GO:0008482">
    <property type="term" value="F:sulfite oxidase activity"/>
    <property type="evidence" value="ECO:0007669"/>
    <property type="project" value="TreeGrafter"/>
</dbReference>
<evidence type="ECO:0000259" key="6">
    <source>
        <dbReference type="Pfam" id="PF00174"/>
    </source>
</evidence>
<feature type="region of interest" description="Disordered" evidence="5">
    <location>
        <begin position="253"/>
        <end position="281"/>
    </location>
</feature>